<dbReference type="SUPFAM" id="SSF56112">
    <property type="entry name" value="Protein kinase-like (PK-like)"/>
    <property type="match status" value="1"/>
</dbReference>
<evidence type="ECO:0000313" key="3">
    <source>
        <dbReference type="Proteomes" id="UP001152646"/>
    </source>
</evidence>
<organism evidence="2 3">
    <name type="scientific">Penicillium salamii</name>
    <dbReference type="NCBI Taxonomy" id="1612424"/>
    <lineage>
        <taxon>Eukaryota</taxon>
        <taxon>Fungi</taxon>
        <taxon>Dikarya</taxon>
        <taxon>Ascomycota</taxon>
        <taxon>Pezizomycotina</taxon>
        <taxon>Eurotiomycetes</taxon>
        <taxon>Eurotiomycetidae</taxon>
        <taxon>Eurotiales</taxon>
        <taxon>Aspergillaceae</taxon>
        <taxon>Penicillium</taxon>
    </lineage>
</organism>
<protein>
    <recommendedName>
        <fullName evidence="1">Protein kinase domain-containing protein</fullName>
    </recommendedName>
</protein>
<dbReference type="InterPro" id="IPR011009">
    <property type="entry name" value="Kinase-like_dom_sf"/>
</dbReference>
<dbReference type="EMBL" id="CAJVPA010000111">
    <property type="protein sequence ID" value="CAG8343462.1"/>
    <property type="molecule type" value="Genomic_DNA"/>
</dbReference>
<evidence type="ECO:0000313" key="2">
    <source>
        <dbReference type="EMBL" id="CAG8343462.1"/>
    </source>
</evidence>
<dbReference type="PROSITE" id="PS50011">
    <property type="entry name" value="PROTEIN_KINASE_DOM"/>
    <property type="match status" value="1"/>
</dbReference>
<dbReference type="PANTHER" id="PTHR37542:SF1">
    <property type="entry name" value="PRION-INHIBITION AND PROPAGATION HELO DOMAIN-CONTAINING PROTEIN"/>
    <property type="match status" value="1"/>
</dbReference>
<feature type="domain" description="Protein kinase" evidence="1">
    <location>
        <begin position="186"/>
        <end position="484"/>
    </location>
</feature>
<dbReference type="OrthoDB" id="1911848at2759"/>
<dbReference type="PANTHER" id="PTHR37542">
    <property type="entry name" value="HELO DOMAIN-CONTAINING PROTEIN-RELATED"/>
    <property type="match status" value="1"/>
</dbReference>
<dbReference type="Proteomes" id="UP001152646">
    <property type="component" value="Unassembled WGS sequence"/>
</dbReference>
<accession>A0A9W4NCM3</accession>
<gene>
    <name evidence="2" type="ORF">PSALAMII_LOCUS2979</name>
</gene>
<sequence>MSGLELGLALPGVIDLCLKYGHIIVTKYKDFKHADTEIEERKLVIEAAWIKTSEQLAFLRRVWDQLGDHYRDLQFRILRVFESKLESSVRELSTLDKSSTGTRGRLSEKSRAAKYALLKKESLDKAVRDLQTWQNEFDTTWYMVLLIADPSIDEALVKRTGTEKLSTARHLRSVLHPEQDKEASIFLSESFISSAQYSEIPFSTSQVIDIADQGAFILDSADCSFRSDASTFAKNVRHLAMKLNKIEESGFQLLRCHRVVRRKDPNDKKKIRSFDFILKFPEGCHKPQSLRSRLLSREKHTLSERVSMAHQLATSINNIHTLDFVHKNIRPETVLVFEDNALYLLGFSGFRLADNKSLRLGNSILSENIYQHPDRQGSTPDADYVMQHDIYSLGVCLLEIGLWEPFVNRDGHTSIPLSDASSDPSALVRDRSLKGHLVGLARERLPVIMGDRYTQVVVNCLSCLDETNPDFGDQSEFEDDDGILIGVKYIEKVQCFISNHIPGMGATSGLKDQTRLMKF</sequence>
<dbReference type="GO" id="GO:0004672">
    <property type="term" value="F:protein kinase activity"/>
    <property type="evidence" value="ECO:0007669"/>
    <property type="project" value="InterPro"/>
</dbReference>
<dbReference type="GO" id="GO:0005524">
    <property type="term" value="F:ATP binding"/>
    <property type="evidence" value="ECO:0007669"/>
    <property type="project" value="InterPro"/>
</dbReference>
<dbReference type="AlphaFoldDB" id="A0A9W4NCM3"/>
<proteinExistence type="predicted"/>
<dbReference type="Gene3D" id="1.10.510.10">
    <property type="entry name" value="Transferase(Phosphotransferase) domain 1"/>
    <property type="match status" value="1"/>
</dbReference>
<reference evidence="2" key="1">
    <citation type="submission" date="2021-07" db="EMBL/GenBank/DDBJ databases">
        <authorList>
            <person name="Branca A.L. A."/>
        </authorList>
    </citation>
    <scope>NUCLEOTIDE SEQUENCE</scope>
</reference>
<evidence type="ECO:0000259" key="1">
    <source>
        <dbReference type="PROSITE" id="PS50011"/>
    </source>
</evidence>
<dbReference type="InterPro" id="IPR000719">
    <property type="entry name" value="Prot_kinase_dom"/>
</dbReference>
<comment type="caution">
    <text evidence="2">The sequence shown here is derived from an EMBL/GenBank/DDBJ whole genome shotgun (WGS) entry which is preliminary data.</text>
</comment>
<name>A0A9W4NCM3_9EURO</name>